<accession>A0A1A9WM85</accession>
<reference evidence="2" key="2">
    <citation type="submission" date="2020-05" db="UniProtKB">
        <authorList>
            <consortium name="EnsemblMetazoa"/>
        </authorList>
    </citation>
    <scope>IDENTIFICATION</scope>
    <source>
        <strain evidence="2">IAEA</strain>
    </source>
</reference>
<protein>
    <submittedName>
        <fullName evidence="2">Uncharacterized protein</fullName>
    </submittedName>
</protein>
<keyword evidence="3" id="KW-1185">Reference proteome</keyword>
<name>A0A1A9WM85_9MUSC</name>
<sequence length="144" mass="14959">MYGGGDGVVATVEEDTRLWTVCAKRPSILLLWLEIDSALSRFEGGGCELKSNGVAFTSILSLIEHLGSKTPGIGSKVVASHGDIAEDARGGGGGRVGVIDISLLVAVLHEAEENDTLWAANGFLVVVVVVVVYHLKEGTTSAIA</sequence>
<feature type="transmembrane region" description="Helical" evidence="1">
    <location>
        <begin position="117"/>
        <end position="135"/>
    </location>
</feature>
<dbReference type="AlphaFoldDB" id="A0A1A9WM85"/>
<dbReference type="VEuPathDB" id="VectorBase:GBRI024767"/>
<evidence type="ECO:0000313" key="3">
    <source>
        <dbReference type="Proteomes" id="UP000091820"/>
    </source>
</evidence>
<evidence type="ECO:0000256" key="1">
    <source>
        <dbReference type="SAM" id="Phobius"/>
    </source>
</evidence>
<organism evidence="2 3">
    <name type="scientific">Glossina brevipalpis</name>
    <dbReference type="NCBI Taxonomy" id="37001"/>
    <lineage>
        <taxon>Eukaryota</taxon>
        <taxon>Metazoa</taxon>
        <taxon>Ecdysozoa</taxon>
        <taxon>Arthropoda</taxon>
        <taxon>Hexapoda</taxon>
        <taxon>Insecta</taxon>
        <taxon>Pterygota</taxon>
        <taxon>Neoptera</taxon>
        <taxon>Endopterygota</taxon>
        <taxon>Diptera</taxon>
        <taxon>Brachycera</taxon>
        <taxon>Muscomorpha</taxon>
        <taxon>Hippoboscoidea</taxon>
        <taxon>Glossinidae</taxon>
        <taxon>Glossina</taxon>
    </lineage>
</organism>
<evidence type="ECO:0000313" key="2">
    <source>
        <dbReference type="EnsemblMetazoa" id="GBRI024767-PA"/>
    </source>
</evidence>
<keyword evidence="1" id="KW-0472">Membrane</keyword>
<dbReference type="Proteomes" id="UP000091820">
    <property type="component" value="Unassembled WGS sequence"/>
</dbReference>
<reference evidence="3" key="1">
    <citation type="submission" date="2014-03" db="EMBL/GenBank/DDBJ databases">
        <authorList>
            <person name="Aksoy S."/>
            <person name="Warren W."/>
            <person name="Wilson R.K."/>
        </authorList>
    </citation>
    <scope>NUCLEOTIDE SEQUENCE [LARGE SCALE GENOMIC DNA]</scope>
    <source>
        <strain evidence="3">IAEA</strain>
    </source>
</reference>
<dbReference type="EnsemblMetazoa" id="GBRI024767-RA">
    <property type="protein sequence ID" value="GBRI024767-PA"/>
    <property type="gene ID" value="GBRI024767"/>
</dbReference>
<proteinExistence type="predicted"/>
<keyword evidence="1" id="KW-1133">Transmembrane helix</keyword>
<keyword evidence="1" id="KW-0812">Transmembrane</keyword>